<dbReference type="Gene3D" id="2.40.320.10">
    <property type="entry name" value="Hypothetical Protein Pfu-838710-001"/>
    <property type="match status" value="1"/>
</dbReference>
<keyword evidence="1" id="KW-0812">Transmembrane</keyword>
<evidence type="ECO:0000259" key="2">
    <source>
        <dbReference type="PROSITE" id="PS51707"/>
    </source>
</evidence>
<protein>
    <recommendedName>
        <fullName evidence="2">CYTH domain-containing protein</fullName>
    </recommendedName>
</protein>
<accession>K1ZJK0</accession>
<reference evidence="3" key="1">
    <citation type="journal article" date="2012" name="Science">
        <title>Fermentation, hydrogen, and sulfur metabolism in multiple uncultivated bacterial phyla.</title>
        <authorList>
            <person name="Wrighton K.C."/>
            <person name="Thomas B.C."/>
            <person name="Sharon I."/>
            <person name="Miller C.S."/>
            <person name="Castelle C.J."/>
            <person name="VerBerkmoes N.C."/>
            <person name="Wilkins M.J."/>
            <person name="Hettich R.L."/>
            <person name="Lipton M.S."/>
            <person name="Williams K.H."/>
            <person name="Long P.E."/>
            <person name="Banfield J.F."/>
        </authorList>
    </citation>
    <scope>NUCLEOTIDE SEQUENCE [LARGE SCALE GENOMIC DNA]</scope>
</reference>
<proteinExistence type="predicted"/>
<feature type="domain" description="CYTH" evidence="2">
    <location>
        <begin position="41"/>
        <end position="249"/>
    </location>
</feature>
<dbReference type="EMBL" id="AMFJ01028815">
    <property type="protein sequence ID" value="EKD44593.1"/>
    <property type="molecule type" value="Genomic_DNA"/>
</dbReference>
<keyword evidence="1" id="KW-0472">Membrane</keyword>
<gene>
    <name evidence="3" type="ORF">ACD_71C00084G0001</name>
</gene>
<keyword evidence="1" id="KW-1133">Transmembrane helix</keyword>
<name>K1ZJK0_9BACT</name>
<dbReference type="PROSITE" id="PS51707">
    <property type="entry name" value="CYTH"/>
    <property type="match status" value="1"/>
</dbReference>
<evidence type="ECO:0000256" key="1">
    <source>
        <dbReference type="SAM" id="Phobius"/>
    </source>
</evidence>
<sequence>QNLYARVSRSETPRDEINLCFWDFRYTLYVYFFIIIIMASQYEIEIKVLLGTSTEKDRLMSRLQSKGDVLILTGQNAQLNHYFIGGDMVKLEELISEGIPADKKASFHHIVEAGKKLSVRTRYVDGKTILVIKASIDDTTSSNGTARIEWEMDFPGTQIDVVDQILLDAGFEFQAKWSREREEYSYGDTTVCIDKNAGYGYLAEFERVVESADEIETIKKDLRSLIESLGFSELPQDRLERMFAHYNANWRDYYGTDNVFTIN</sequence>
<dbReference type="SUPFAM" id="SSF55154">
    <property type="entry name" value="CYTH-like phosphatases"/>
    <property type="match status" value="1"/>
</dbReference>
<evidence type="ECO:0000313" key="3">
    <source>
        <dbReference type="EMBL" id="EKD44593.1"/>
    </source>
</evidence>
<feature type="non-terminal residue" evidence="3">
    <location>
        <position position="1"/>
    </location>
</feature>
<organism evidence="3">
    <name type="scientific">uncultured bacterium</name>
    <name type="common">gcode 4</name>
    <dbReference type="NCBI Taxonomy" id="1234023"/>
    <lineage>
        <taxon>Bacteria</taxon>
        <taxon>environmental samples</taxon>
    </lineage>
</organism>
<dbReference type="AlphaFoldDB" id="K1ZJK0"/>
<dbReference type="InterPro" id="IPR023577">
    <property type="entry name" value="CYTH_domain"/>
</dbReference>
<feature type="transmembrane region" description="Helical" evidence="1">
    <location>
        <begin position="28"/>
        <end position="50"/>
    </location>
</feature>
<dbReference type="InterPro" id="IPR033469">
    <property type="entry name" value="CYTH-like_dom_sf"/>
</dbReference>
<comment type="caution">
    <text evidence="3">The sequence shown here is derived from an EMBL/GenBank/DDBJ whole genome shotgun (WGS) entry which is preliminary data.</text>
</comment>
<dbReference type="Pfam" id="PF01928">
    <property type="entry name" value="CYTH"/>
    <property type="match status" value="1"/>
</dbReference>